<protein>
    <submittedName>
        <fullName evidence="1">SEC-C domain-containing protein</fullName>
    </submittedName>
</protein>
<name>A0A559KAB4_9BACL</name>
<sequence length="385" mass="45042">MQSVRYNHTVISKSEPCPCGSGELYRACCLRRKDMEIPRERMEENPGFLNHFILSRLTTNNLAVCLHPNQSECQGAIKKAHALQNNRILSKIDVGNHVLVAKQKVDINGVTMLMERESRNKATTFTGFCDKHDTEVFLDIERGDYTGTQKQNFLFAYRAFAQQFHKTQVAMATHRQLAHERPSLLRESEEFVMLYRNRQLEVKDMDEYKAIFDEALLHDKYETIETLNFELPTECKFAICAAFALERDVLGHQLNDVTSFEDERLKSVFITVFPAENKTHILFSWLKEEDGFFSKYKEQLIKLSHEQLQIYLNNLIPLYTENIVMSPLLWDKLTPFSQRKFMRLLTANFPRMDATMEDMIESMNELDKVRREPLTKPGFDLFKQI</sequence>
<reference evidence="1 2" key="1">
    <citation type="submission" date="2019-07" db="EMBL/GenBank/DDBJ databases">
        <authorList>
            <person name="Kim J."/>
        </authorList>
    </citation>
    <scope>NUCLEOTIDE SEQUENCE [LARGE SCALE GENOMIC DNA]</scope>
    <source>
        <strain evidence="1 2">JC52</strain>
    </source>
</reference>
<dbReference type="Pfam" id="PF02810">
    <property type="entry name" value="SEC-C"/>
    <property type="match status" value="1"/>
</dbReference>
<dbReference type="InterPro" id="IPR004027">
    <property type="entry name" value="SEC_C_motif"/>
</dbReference>
<evidence type="ECO:0000313" key="1">
    <source>
        <dbReference type="EMBL" id="TVY09066.1"/>
    </source>
</evidence>
<gene>
    <name evidence="1" type="ORF">FPZ49_15240</name>
</gene>
<organism evidence="1 2">
    <name type="scientific">Paenibacillus cremeus</name>
    <dbReference type="NCBI Taxonomy" id="2163881"/>
    <lineage>
        <taxon>Bacteria</taxon>
        <taxon>Bacillati</taxon>
        <taxon>Bacillota</taxon>
        <taxon>Bacilli</taxon>
        <taxon>Bacillales</taxon>
        <taxon>Paenibacillaceae</taxon>
        <taxon>Paenibacillus</taxon>
    </lineage>
</organism>
<accession>A0A559KAB4</accession>
<comment type="caution">
    <text evidence="1">The sequence shown here is derived from an EMBL/GenBank/DDBJ whole genome shotgun (WGS) entry which is preliminary data.</text>
</comment>
<evidence type="ECO:0000313" key="2">
    <source>
        <dbReference type="Proteomes" id="UP000317036"/>
    </source>
</evidence>
<dbReference type="RefSeq" id="WP_144848111.1">
    <property type="nucleotide sequence ID" value="NZ_VNJI01000017.1"/>
</dbReference>
<dbReference type="EMBL" id="VNJI01000017">
    <property type="protein sequence ID" value="TVY09066.1"/>
    <property type="molecule type" value="Genomic_DNA"/>
</dbReference>
<dbReference type="OrthoDB" id="583051at2"/>
<dbReference type="AlphaFoldDB" id="A0A559KAB4"/>
<proteinExistence type="predicted"/>
<dbReference type="Proteomes" id="UP000317036">
    <property type="component" value="Unassembled WGS sequence"/>
</dbReference>
<keyword evidence="2" id="KW-1185">Reference proteome</keyword>